<sequence>MTKALAMRSLAACYVQACVTFCTVIHSKVAHRIIMCIVEINLLHVRVREVCNRITFDRVSPPSHKLPPCDPSLSQGTCQR</sequence>
<evidence type="ECO:0008006" key="5">
    <source>
        <dbReference type="Google" id="ProtNLM"/>
    </source>
</evidence>
<name>A0AAD4LF99_9AGAM</name>
<dbReference type="AlphaFoldDB" id="A0AAD4LF99"/>
<evidence type="ECO:0000256" key="2">
    <source>
        <dbReference type="SAM" id="SignalP"/>
    </source>
</evidence>
<evidence type="ECO:0000313" key="3">
    <source>
        <dbReference type="EMBL" id="KAH8989473.1"/>
    </source>
</evidence>
<reference evidence="3" key="1">
    <citation type="submission" date="2022-01" db="EMBL/GenBank/DDBJ databases">
        <title>Comparative genomics reveals a dynamic genome evolution in the ectomycorrhizal milk-cap (Lactarius) mushrooms.</title>
        <authorList>
            <consortium name="DOE Joint Genome Institute"/>
            <person name="Lebreton A."/>
            <person name="Tang N."/>
            <person name="Kuo A."/>
            <person name="LaButti K."/>
            <person name="Drula E."/>
            <person name="Barry K."/>
            <person name="Clum A."/>
            <person name="Lipzen A."/>
            <person name="Mousain D."/>
            <person name="Ng V."/>
            <person name="Wang R."/>
            <person name="Wang X."/>
            <person name="Dai Y."/>
            <person name="Henrissat B."/>
            <person name="Grigoriev I.V."/>
            <person name="Guerin-Laguette A."/>
            <person name="Yu F."/>
            <person name="Martin F.M."/>
        </authorList>
    </citation>
    <scope>NUCLEOTIDE SEQUENCE</scope>
    <source>
        <strain evidence="3">QP</strain>
    </source>
</reference>
<dbReference type="EMBL" id="JAKELL010000037">
    <property type="protein sequence ID" value="KAH8989473.1"/>
    <property type="molecule type" value="Genomic_DNA"/>
</dbReference>
<keyword evidence="4" id="KW-1185">Reference proteome</keyword>
<organism evidence="3 4">
    <name type="scientific">Lactarius akahatsu</name>
    <dbReference type="NCBI Taxonomy" id="416441"/>
    <lineage>
        <taxon>Eukaryota</taxon>
        <taxon>Fungi</taxon>
        <taxon>Dikarya</taxon>
        <taxon>Basidiomycota</taxon>
        <taxon>Agaricomycotina</taxon>
        <taxon>Agaricomycetes</taxon>
        <taxon>Russulales</taxon>
        <taxon>Russulaceae</taxon>
        <taxon>Lactarius</taxon>
    </lineage>
</organism>
<feature type="signal peptide" evidence="2">
    <location>
        <begin position="1"/>
        <end position="17"/>
    </location>
</feature>
<dbReference type="Proteomes" id="UP001201163">
    <property type="component" value="Unassembled WGS sequence"/>
</dbReference>
<protein>
    <recommendedName>
        <fullName evidence="5">Secreted protein</fullName>
    </recommendedName>
</protein>
<feature type="region of interest" description="Disordered" evidence="1">
    <location>
        <begin position="59"/>
        <end position="80"/>
    </location>
</feature>
<comment type="caution">
    <text evidence="3">The sequence shown here is derived from an EMBL/GenBank/DDBJ whole genome shotgun (WGS) entry which is preliminary data.</text>
</comment>
<evidence type="ECO:0000256" key="1">
    <source>
        <dbReference type="SAM" id="MobiDB-lite"/>
    </source>
</evidence>
<keyword evidence="2" id="KW-0732">Signal</keyword>
<proteinExistence type="predicted"/>
<accession>A0AAD4LF99</accession>
<feature type="chain" id="PRO_5042026108" description="Secreted protein" evidence="2">
    <location>
        <begin position="18"/>
        <end position="80"/>
    </location>
</feature>
<evidence type="ECO:0000313" key="4">
    <source>
        <dbReference type="Proteomes" id="UP001201163"/>
    </source>
</evidence>
<gene>
    <name evidence="3" type="ORF">EDB92DRAFT_1868485</name>
</gene>